<organism evidence="1 2">
    <name type="scientific">Allacma fusca</name>
    <dbReference type="NCBI Taxonomy" id="39272"/>
    <lineage>
        <taxon>Eukaryota</taxon>
        <taxon>Metazoa</taxon>
        <taxon>Ecdysozoa</taxon>
        <taxon>Arthropoda</taxon>
        <taxon>Hexapoda</taxon>
        <taxon>Collembola</taxon>
        <taxon>Symphypleona</taxon>
        <taxon>Sminthuridae</taxon>
        <taxon>Allacma</taxon>
    </lineage>
</organism>
<gene>
    <name evidence="1" type="ORF">AFUS01_LOCUS13543</name>
</gene>
<feature type="non-terminal residue" evidence="1">
    <location>
        <position position="1"/>
    </location>
</feature>
<name>A0A8J2JQK4_9HEXA</name>
<accession>A0A8J2JQK4</accession>
<protein>
    <submittedName>
        <fullName evidence="1">Uncharacterized protein</fullName>
    </submittedName>
</protein>
<proteinExistence type="predicted"/>
<reference evidence="1" key="1">
    <citation type="submission" date="2021-06" db="EMBL/GenBank/DDBJ databases">
        <authorList>
            <person name="Hodson N. C."/>
            <person name="Mongue J. A."/>
            <person name="Jaron S. K."/>
        </authorList>
    </citation>
    <scope>NUCLEOTIDE SEQUENCE</scope>
</reference>
<dbReference type="Proteomes" id="UP000708208">
    <property type="component" value="Unassembled WGS sequence"/>
</dbReference>
<dbReference type="EMBL" id="CAJVCH010110575">
    <property type="protein sequence ID" value="CAG7724529.1"/>
    <property type="molecule type" value="Genomic_DNA"/>
</dbReference>
<sequence>MSVQLFPQLPVPKMSINAGTEVPVFPA</sequence>
<comment type="caution">
    <text evidence="1">The sequence shown here is derived from an EMBL/GenBank/DDBJ whole genome shotgun (WGS) entry which is preliminary data.</text>
</comment>
<dbReference type="AlphaFoldDB" id="A0A8J2JQK4"/>
<keyword evidence="2" id="KW-1185">Reference proteome</keyword>
<evidence type="ECO:0000313" key="2">
    <source>
        <dbReference type="Proteomes" id="UP000708208"/>
    </source>
</evidence>
<evidence type="ECO:0000313" key="1">
    <source>
        <dbReference type="EMBL" id="CAG7724529.1"/>
    </source>
</evidence>